<proteinExistence type="predicted"/>
<gene>
    <name evidence="1" type="ORF">LCGC14_0193180</name>
</gene>
<sequence length="148" mass="17230">MAGVSYMNEEECWNHIVSLDEELLKGGVILSEWCSFIIRESDLAFVHGANLASILTAVSGIETYLRSEYSEKERSSLFELIDRTPIADDLRSDLHKLRKYRNKWVHINDPWDDQKLLDDPEASEKELEKMALFAARALRRTIYESHWV</sequence>
<name>A0A0F9X4S2_9ZZZZ</name>
<protein>
    <recommendedName>
        <fullName evidence="2">HEPN domain-containing protein</fullName>
    </recommendedName>
</protein>
<dbReference type="EMBL" id="LAZR01000083">
    <property type="protein sequence ID" value="KKN93821.1"/>
    <property type="molecule type" value="Genomic_DNA"/>
</dbReference>
<evidence type="ECO:0000313" key="1">
    <source>
        <dbReference type="EMBL" id="KKN93821.1"/>
    </source>
</evidence>
<organism evidence="1">
    <name type="scientific">marine sediment metagenome</name>
    <dbReference type="NCBI Taxonomy" id="412755"/>
    <lineage>
        <taxon>unclassified sequences</taxon>
        <taxon>metagenomes</taxon>
        <taxon>ecological metagenomes</taxon>
    </lineage>
</organism>
<comment type="caution">
    <text evidence="1">The sequence shown here is derived from an EMBL/GenBank/DDBJ whole genome shotgun (WGS) entry which is preliminary data.</text>
</comment>
<accession>A0A0F9X4S2</accession>
<reference evidence="1" key="1">
    <citation type="journal article" date="2015" name="Nature">
        <title>Complex archaea that bridge the gap between prokaryotes and eukaryotes.</title>
        <authorList>
            <person name="Spang A."/>
            <person name="Saw J.H."/>
            <person name="Jorgensen S.L."/>
            <person name="Zaremba-Niedzwiedzka K."/>
            <person name="Martijn J."/>
            <person name="Lind A.E."/>
            <person name="van Eijk R."/>
            <person name="Schleper C."/>
            <person name="Guy L."/>
            <person name="Ettema T.J."/>
        </authorList>
    </citation>
    <scope>NUCLEOTIDE SEQUENCE</scope>
</reference>
<dbReference type="AlphaFoldDB" id="A0A0F9X4S2"/>
<evidence type="ECO:0008006" key="2">
    <source>
        <dbReference type="Google" id="ProtNLM"/>
    </source>
</evidence>